<reference evidence="2" key="2">
    <citation type="submission" date="2021-09" db="EMBL/GenBank/DDBJ databases">
        <authorList>
            <person name="Jia N."/>
            <person name="Wang J."/>
            <person name="Shi W."/>
            <person name="Du L."/>
            <person name="Sun Y."/>
            <person name="Zhan W."/>
            <person name="Jiang J."/>
            <person name="Wang Q."/>
            <person name="Zhang B."/>
            <person name="Ji P."/>
            <person name="Sakyi L.B."/>
            <person name="Cui X."/>
            <person name="Yuan T."/>
            <person name="Jiang B."/>
            <person name="Yang W."/>
            <person name="Lam T.T.-Y."/>
            <person name="Chang Q."/>
            <person name="Ding S."/>
            <person name="Wang X."/>
            <person name="Zhu J."/>
            <person name="Ruan X."/>
            <person name="Zhao L."/>
            <person name="Wei J."/>
            <person name="Que T."/>
            <person name="Du C."/>
            <person name="Cheng J."/>
            <person name="Dai P."/>
            <person name="Han X."/>
            <person name="Huang E."/>
            <person name="Gao Y."/>
            <person name="Liu J."/>
            <person name="Shao H."/>
            <person name="Ye R."/>
            <person name="Li L."/>
            <person name="Wei W."/>
            <person name="Wang X."/>
            <person name="Wang C."/>
            <person name="Huo Q."/>
            <person name="Li W."/>
            <person name="Guo W."/>
            <person name="Chen H."/>
            <person name="Chen S."/>
            <person name="Zhou L."/>
            <person name="Zhou L."/>
            <person name="Ni X."/>
            <person name="Tian J."/>
            <person name="Zhou Y."/>
            <person name="Sheng Y."/>
            <person name="Liu T."/>
            <person name="Pan Y."/>
            <person name="Xia L."/>
            <person name="Li J."/>
            <person name="Zhao F."/>
            <person name="Cao W."/>
        </authorList>
    </citation>
    <scope>NUCLEOTIDE SEQUENCE</scope>
    <source>
        <strain evidence="2">Rmic-2018</strain>
        <tissue evidence="2">Larvae</tissue>
    </source>
</reference>
<dbReference type="AlphaFoldDB" id="A0A9J6E7M8"/>
<evidence type="ECO:0000313" key="3">
    <source>
        <dbReference type="Proteomes" id="UP000821866"/>
    </source>
</evidence>
<proteinExistence type="predicted"/>
<evidence type="ECO:0000313" key="2">
    <source>
        <dbReference type="EMBL" id="KAH8030133.1"/>
    </source>
</evidence>
<organism evidence="2 3">
    <name type="scientific">Rhipicephalus microplus</name>
    <name type="common">Cattle tick</name>
    <name type="synonym">Boophilus microplus</name>
    <dbReference type="NCBI Taxonomy" id="6941"/>
    <lineage>
        <taxon>Eukaryota</taxon>
        <taxon>Metazoa</taxon>
        <taxon>Ecdysozoa</taxon>
        <taxon>Arthropoda</taxon>
        <taxon>Chelicerata</taxon>
        <taxon>Arachnida</taxon>
        <taxon>Acari</taxon>
        <taxon>Parasitiformes</taxon>
        <taxon>Ixodida</taxon>
        <taxon>Ixodoidea</taxon>
        <taxon>Ixodidae</taxon>
        <taxon>Rhipicephalinae</taxon>
        <taxon>Rhipicephalus</taxon>
        <taxon>Boophilus</taxon>
    </lineage>
</organism>
<dbReference type="Gene3D" id="1.20.140.10">
    <property type="entry name" value="Butyryl-CoA Dehydrogenase, subunit A, domain 3"/>
    <property type="match status" value="1"/>
</dbReference>
<feature type="compositionally biased region" description="Basic and acidic residues" evidence="1">
    <location>
        <begin position="211"/>
        <end position="220"/>
    </location>
</feature>
<sequence>MLGGYGFIKEYPVQQYLRDLRAHMIIEETIRQGPVPSMMEDGKRGWRRPHWMDRSLASFGWGCKIEALGDKGLAGGERKAKKQATKPAAKPTQNKRHKPSQGNLPAMRCMKAEKTSQEAAAFYRDSSAEQAQKKHKCHWALHKKGEIKVRGAHISDEDIAEMVREEVAEQRKVWDSCTEQVEQGQIERQQKLRDNVKARRKTKPQTKMKSFKKDHIVPRF</sequence>
<feature type="region of interest" description="Disordered" evidence="1">
    <location>
        <begin position="185"/>
        <end position="220"/>
    </location>
</feature>
<feature type="region of interest" description="Disordered" evidence="1">
    <location>
        <begin position="74"/>
        <end position="104"/>
    </location>
</feature>
<feature type="compositionally biased region" description="Basic residues" evidence="1">
    <location>
        <begin position="198"/>
        <end position="210"/>
    </location>
</feature>
<comment type="caution">
    <text evidence="2">The sequence shown here is derived from an EMBL/GenBank/DDBJ whole genome shotgun (WGS) entry which is preliminary data.</text>
</comment>
<protein>
    <submittedName>
        <fullName evidence="2">Uncharacterized protein</fullName>
    </submittedName>
</protein>
<dbReference type="InterPro" id="IPR036250">
    <property type="entry name" value="AcylCo_DH-like_C"/>
</dbReference>
<dbReference type="VEuPathDB" id="VectorBase:LOC119176937"/>
<feature type="compositionally biased region" description="Basic and acidic residues" evidence="1">
    <location>
        <begin position="188"/>
        <end position="197"/>
    </location>
</feature>
<accession>A0A9J6E7M8</accession>
<evidence type="ECO:0000256" key="1">
    <source>
        <dbReference type="SAM" id="MobiDB-lite"/>
    </source>
</evidence>
<dbReference type="EMBL" id="JABSTU010000005">
    <property type="protein sequence ID" value="KAH8030133.1"/>
    <property type="molecule type" value="Genomic_DNA"/>
</dbReference>
<reference evidence="2" key="1">
    <citation type="journal article" date="2020" name="Cell">
        <title>Large-Scale Comparative Analyses of Tick Genomes Elucidate Their Genetic Diversity and Vector Capacities.</title>
        <authorList>
            <consortium name="Tick Genome and Microbiome Consortium (TIGMIC)"/>
            <person name="Jia N."/>
            <person name="Wang J."/>
            <person name="Shi W."/>
            <person name="Du L."/>
            <person name="Sun Y."/>
            <person name="Zhan W."/>
            <person name="Jiang J.F."/>
            <person name="Wang Q."/>
            <person name="Zhang B."/>
            <person name="Ji P."/>
            <person name="Bell-Sakyi L."/>
            <person name="Cui X.M."/>
            <person name="Yuan T.T."/>
            <person name="Jiang B.G."/>
            <person name="Yang W.F."/>
            <person name="Lam T.T."/>
            <person name="Chang Q.C."/>
            <person name="Ding S.J."/>
            <person name="Wang X.J."/>
            <person name="Zhu J.G."/>
            <person name="Ruan X.D."/>
            <person name="Zhao L."/>
            <person name="Wei J.T."/>
            <person name="Ye R.Z."/>
            <person name="Que T.C."/>
            <person name="Du C.H."/>
            <person name="Zhou Y.H."/>
            <person name="Cheng J.X."/>
            <person name="Dai P.F."/>
            <person name="Guo W.B."/>
            <person name="Han X.H."/>
            <person name="Huang E.J."/>
            <person name="Li L.F."/>
            <person name="Wei W."/>
            <person name="Gao Y.C."/>
            <person name="Liu J.Z."/>
            <person name="Shao H.Z."/>
            <person name="Wang X."/>
            <person name="Wang C.C."/>
            <person name="Yang T.C."/>
            <person name="Huo Q.B."/>
            <person name="Li W."/>
            <person name="Chen H.Y."/>
            <person name="Chen S.E."/>
            <person name="Zhou L.G."/>
            <person name="Ni X.B."/>
            <person name="Tian J.H."/>
            <person name="Sheng Y."/>
            <person name="Liu T."/>
            <person name="Pan Y.S."/>
            <person name="Xia L.Y."/>
            <person name="Li J."/>
            <person name="Zhao F."/>
            <person name="Cao W.C."/>
        </authorList>
    </citation>
    <scope>NUCLEOTIDE SEQUENCE</scope>
    <source>
        <strain evidence="2">Rmic-2018</strain>
    </source>
</reference>
<dbReference type="SUPFAM" id="SSF47203">
    <property type="entry name" value="Acyl-CoA dehydrogenase C-terminal domain-like"/>
    <property type="match status" value="1"/>
</dbReference>
<gene>
    <name evidence="2" type="ORF">HPB51_006565</name>
</gene>
<name>A0A9J6E7M8_RHIMP</name>
<dbReference type="Proteomes" id="UP000821866">
    <property type="component" value="Chromosome 3"/>
</dbReference>
<dbReference type="GO" id="GO:0016627">
    <property type="term" value="F:oxidoreductase activity, acting on the CH-CH group of donors"/>
    <property type="evidence" value="ECO:0007669"/>
    <property type="project" value="InterPro"/>
</dbReference>
<keyword evidence="3" id="KW-1185">Reference proteome</keyword>